<evidence type="ECO:0000256" key="2">
    <source>
        <dbReference type="ARBA" id="ARBA00012438"/>
    </source>
</evidence>
<evidence type="ECO:0000259" key="5">
    <source>
        <dbReference type="Pfam" id="PF07495"/>
    </source>
</evidence>
<gene>
    <name evidence="6" type="ORF">MKP09_24150</name>
</gene>
<dbReference type="InterPro" id="IPR013783">
    <property type="entry name" value="Ig-like_fold"/>
</dbReference>
<name>A0ABS9SR18_9BACT</name>
<protein>
    <recommendedName>
        <fullName evidence="2">histidine kinase</fullName>
        <ecNumber evidence="2">2.7.13.3</ecNumber>
    </recommendedName>
</protein>
<keyword evidence="7" id="KW-1185">Reference proteome</keyword>
<feature type="domain" description="Two component regulator three Y" evidence="5">
    <location>
        <begin position="91"/>
        <end position="155"/>
    </location>
</feature>
<comment type="catalytic activity">
    <reaction evidence="1">
        <text>ATP + protein L-histidine = ADP + protein N-phospho-L-histidine.</text>
        <dbReference type="EC" id="2.7.13.3"/>
    </reaction>
</comment>
<keyword evidence="4" id="KW-1133">Transmembrane helix</keyword>
<reference evidence="6 7" key="1">
    <citation type="submission" date="2022-02" db="EMBL/GenBank/DDBJ databases">
        <authorList>
            <person name="Min J."/>
        </authorList>
    </citation>
    <scope>NUCLEOTIDE SEQUENCE [LARGE SCALE GENOMIC DNA]</scope>
    <source>
        <strain evidence="6 7">GR10-1</strain>
    </source>
</reference>
<dbReference type="InterPro" id="IPR011123">
    <property type="entry name" value="Y_Y_Y"/>
</dbReference>
<evidence type="ECO:0000256" key="3">
    <source>
        <dbReference type="ARBA" id="ARBA00022553"/>
    </source>
</evidence>
<keyword evidence="4" id="KW-0472">Membrane</keyword>
<dbReference type="Gene3D" id="2.60.40.10">
    <property type="entry name" value="Immunoglobulins"/>
    <property type="match status" value="1"/>
</dbReference>
<dbReference type="Gene3D" id="1.10.287.130">
    <property type="match status" value="1"/>
</dbReference>
<dbReference type="InterPro" id="IPR003661">
    <property type="entry name" value="HisK_dim/P_dom"/>
</dbReference>
<dbReference type="InterPro" id="IPR036097">
    <property type="entry name" value="HisK_dim/P_sf"/>
</dbReference>
<comment type="caution">
    <text evidence="6">The sequence shown here is derived from an EMBL/GenBank/DDBJ whole genome shotgun (WGS) entry which is preliminary data.</text>
</comment>
<evidence type="ECO:0000256" key="1">
    <source>
        <dbReference type="ARBA" id="ARBA00000085"/>
    </source>
</evidence>
<evidence type="ECO:0000256" key="4">
    <source>
        <dbReference type="SAM" id="Phobius"/>
    </source>
</evidence>
<organism evidence="6 7">
    <name type="scientific">Niabella ginsengisoli</name>
    <dbReference type="NCBI Taxonomy" id="522298"/>
    <lineage>
        <taxon>Bacteria</taxon>
        <taxon>Pseudomonadati</taxon>
        <taxon>Bacteroidota</taxon>
        <taxon>Chitinophagia</taxon>
        <taxon>Chitinophagales</taxon>
        <taxon>Chitinophagaceae</taxon>
        <taxon>Niabella</taxon>
    </lineage>
</organism>
<dbReference type="EMBL" id="JAKWBL010000004">
    <property type="protein sequence ID" value="MCH5600785.1"/>
    <property type="molecule type" value="Genomic_DNA"/>
</dbReference>
<keyword evidence="3" id="KW-0597">Phosphoprotein</keyword>
<dbReference type="SUPFAM" id="SSF47384">
    <property type="entry name" value="Homodimeric domain of signal transducing histidine kinase"/>
    <property type="match status" value="1"/>
</dbReference>
<evidence type="ECO:0000313" key="6">
    <source>
        <dbReference type="EMBL" id="MCH5600785.1"/>
    </source>
</evidence>
<sequence length="250" mass="28958">MDGSGFFEQASGQMYFGTTQGFVHFNPNEIVDNPFLPNPTFTALQVLNKTVRVGDTINGRIILSTPLHMAKTITLTHEDKSFSIEFTALHYSNPARNQYAYMLDGQDKEWIYTDATRRVASYSNLPDGKYILKVKASNSDGVWNLKPAILEIIVLPPWWKTWWAYTIYTLFFLMAVFALFRIIQIRQQYHREILTERLKAEKAQELDQLKSSFFTNVSHEFRTPLTLIIDPLRSLLEKIQQPKRIVLTTT</sequence>
<accession>A0ABS9SR18</accession>
<dbReference type="Pfam" id="PF07495">
    <property type="entry name" value="Y_Y_Y"/>
    <property type="match status" value="1"/>
</dbReference>
<feature type="transmembrane region" description="Helical" evidence="4">
    <location>
        <begin position="162"/>
        <end position="183"/>
    </location>
</feature>
<dbReference type="PANTHER" id="PTHR43547">
    <property type="entry name" value="TWO-COMPONENT HISTIDINE KINASE"/>
    <property type="match status" value="1"/>
</dbReference>
<dbReference type="PANTHER" id="PTHR43547:SF2">
    <property type="entry name" value="HYBRID SIGNAL TRANSDUCTION HISTIDINE KINASE C"/>
    <property type="match status" value="1"/>
</dbReference>
<keyword evidence="4" id="KW-0812">Transmembrane</keyword>
<proteinExistence type="predicted"/>
<dbReference type="Proteomes" id="UP001202248">
    <property type="component" value="Unassembled WGS sequence"/>
</dbReference>
<dbReference type="CDD" id="cd00082">
    <property type="entry name" value="HisKA"/>
    <property type="match status" value="1"/>
</dbReference>
<dbReference type="EC" id="2.7.13.3" evidence="2"/>
<dbReference type="RefSeq" id="WP_240833189.1">
    <property type="nucleotide sequence ID" value="NZ_JAKWBL010000004.1"/>
</dbReference>
<evidence type="ECO:0000313" key="7">
    <source>
        <dbReference type="Proteomes" id="UP001202248"/>
    </source>
</evidence>